<dbReference type="GeneTree" id="ENSGT00940000157505"/>
<dbReference type="InterPro" id="IPR017441">
    <property type="entry name" value="Protein_kinase_ATP_BS"/>
</dbReference>
<dbReference type="Pfam" id="PF00069">
    <property type="entry name" value="Pkinase"/>
    <property type="match status" value="1"/>
</dbReference>
<dbReference type="PROSITE" id="PS50011">
    <property type="entry name" value="PROTEIN_KINASE_DOM"/>
    <property type="match status" value="1"/>
</dbReference>
<dbReference type="FunCoup" id="H2XJG5">
    <property type="interactions" value="154"/>
</dbReference>
<dbReference type="Proteomes" id="UP000008144">
    <property type="component" value="Chromosome 11"/>
</dbReference>
<dbReference type="InterPro" id="IPR053793">
    <property type="entry name" value="PB1-like"/>
</dbReference>
<evidence type="ECO:0000256" key="6">
    <source>
        <dbReference type="ARBA" id="ARBA00038035"/>
    </source>
</evidence>
<keyword evidence="2" id="KW-0808">Transferase</keyword>
<dbReference type="EC" id="2.7.12.2" evidence="7"/>
<organism evidence="15 16">
    <name type="scientific">Ciona intestinalis</name>
    <name type="common">Transparent sea squirt</name>
    <name type="synonym">Ascidia intestinalis</name>
    <dbReference type="NCBI Taxonomy" id="7719"/>
    <lineage>
        <taxon>Eukaryota</taxon>
        <taxon>Metazoa</taxon>
        <taxon>Chordata</taxon>
        <taxon>Tunicata</taxon>
        <taxon>Ascidiacea</taxon>
        <taxon>Phlebobranchia</taxon>
        <taxon>Cionidae</taxon>
        <taxon>Ciona</taxon>
    </lineage>
</organism>
<evidence type="ECO:0000256" key="4">
    <source>
        <dbReference type="ARBA" id="ARBA00022777"/>
    </source>
</evidence>
<dbReference type="PANTHER" id="PTHR48013">
    <property type="entry name" value="DUAL SPECIFICITY MITOGEN-ACTIVATED PROTEIN KINASE KINASE 5-RELATED"/>
    <property type="match status" value="1"/>
</dbReference>
<accession>H2XJG5</accession>
<dbReference type="AlphaFoldDB" id="H2XJG5"/>
<dbReference type="Gene3D" id="3.10.20.90">
    <property type="entry name" value="Phosphatidylinositol 3-kinase Catalytic Subunit, Chain A, domain 1"/>
    <property type="match status" value="1"/>
</dbReference>
<dbReference type="PROSITE" id="PS00107">
    <property type="entry name" value="PROTEIN_KINASE_ATP"/>
    <property type="match status" value="1"/>
</dbReference>
<evidence type="ECO:0000256" key="8">
    <source>
        <dbReference type="ARBA" id="ARBA00049014"/>
    </source>
</evidence>
<comment type="catalytic activity">
    <reaction evidence="9">
        <text>L-threonyl-[protein] + ATP = O-phospho-L-threonyl-[protein] + ADP + H(+)</text>
        <dbReference type="Rhea" id="RHEA:46608"/>
        <dbReference type="Rhea" id="RHEA-COMP:11060"/>
        <dbReference type="Rhea" id="RHEA-COMP:11605"/>
        <dbReference type="ChEBI" id="CHEBI:15378"/>
        <dbReference type="ChEBI" id="CHEBI:30013"/>
        <dbReference type="ChEBI" id="CHEBI:30616"/>
        <dbReference type="ChEBI" id="CHEBI:61977"/>
        <dbReference type="ChEBI" id="CHEBI:456216"/>
        <dbReference type="EC" id="2.7.12.2"/>
    </reaction>
</comment>
<evidence type="ECO:0000256" key="10">
    <source>
        <dbReference type="ARBA" id="ARBA00051693"/>
    </source>
</evidence>
<dbReference type="GO" id="GO:0004708">
    <property type="term" value="F:MAP kinase kinase activity"/>
    <property type="evidence" value="ECO:0000318"/>
    <property type="project" value="GO_Central"/>
</dbReference>
<protein>
    <recommendedName>
        <fullName evidence="7">mitogen-activated protein kinase kinase</fullName>
        <ecNumber evidence="7">2.7.12.2</ecNumber>
    </recommendedName>
</protein>
<evidence type="ECO:0000256" key="7">
    <source>
        <dbReference type="ARBA" id="ARBA00038999"/>
    </source>
</evidence>
<comment type="catalytic activity">
    <reaction evidence="10">
        <text>L-tyrosyl-[protein] + ATP = O-phospho-L-tyrosyl-[protein] + ADP + H(+)</text>
        <dbReference type="Rhea" id="RHEA:10596"/>
        <dbReference type="Rhea" id="RHEA-COMP:10136"/>
        <dbReference type="Rhea" id="RHEA-COMP:20101"/>
        <dbReference type="ChEBI" id="CHEBI:15378"/>
        <dbReference type="ChEBI" id="CHEBI:30616"/>
        <dbReference type="ChEBI" id="CHEBI:46858"/>
        <dbReference type="ChEBI" id="CHEBI:61978"/>
        <dbReference type="ChEBI" id="CHEBI:456216"/>
        <dbReference type="EC" id="2.7.12.2"/>
    </reaction>
</comment>
<evidence type="ECO:0000259" key="14">
    <source>
        <dbReference type="PROSITE" id="PS51745"/>
    </source>
</evidence>
<dbReference type="InterPro" id="IPR008271">
    <property type="entry name" value="Ser/Thr_kinase_AS"/>
</dbReference>
<keyword evidence="3 11" id="KW-0547">Nucleotide-binding</keyword>
<dbReference type="FunFam" id="3.30.200.20:FF:000040">
    <property type="entry name" value="Dual specificity mitogen-activated protein kinase kinase"/>
    <property type="match status" value="1"/>
</dbReference>
<reference evidence="15" key="2">
    <citation type="journal article" date="2008" name="Genome Biol.">
        <title>Improved genome assembly and evidence-based global gene model set for the chordate Ciona intestinalis: new insight into intron and operon populations.</title>
        <authorList>
            <person name="Satou Y."/>
            <person name="Mineta K."/>
            <person name="Ogasawara M."/>
            <person name="Sasakura Y."/>
            <person name="Shoguchi E."/>
            <person name="Ueno K."/>
            <person name="Yamada L."/>
            <person name="Matsumoto J."/>
            <person name="Wasserscheid J."/>
            <person name="Dewar K."/>
            <person name="Wiley G.B."/>
            <person name="Macmil S.L."/>
            <person name="Roe B.A."/>
            <person name="Zeller R.W."/>
            <person name="Hastings K.E."/>
            <person name="Lemaire P."/>
            <person name="Lindquist E."/>
            <person name="Endo T."/>
            <person name="Hotta K."/>
            <person name="Inaba K."/>
        </authorList>
    </citation>
    <scope>NUCLEOTIDE SEQUENCE [LARGE SCALE GENOMIC DNA]</scope>
    <source>
        <strain evidence="15">wild type</strain>
    </source>
</reference>
<comment type="catalytic activity">
    <reaction evidence="8">
        <text>L-seryl-[protein] + ATP = O-phospho-L-seryl-[protein] + ADP + H(+)</text>
        <dbReference type="Rhea" id="RHEA:17989"/>
        <dbReference type="Rhea" id="RHEA-COMP:9863"/>
        <dbReference type="Rhea" id="RHEA-COMP:11604"/>
        <dbReference type="ChEBI" id="CHEBI:15378"/>
        <dbReference type="ChEBI" id="CHEBI:29999"/>
        <dbReference type="ChEBI" id="CHEBI:30616"/>
        <dbReference type="ChEBI" id="CHEBI:83421"/>
        <dbReference type="ChEBI" id="CHEBI:456216"/>
        <dbReference type="EC" id="2.7.12.2"/>
    </reaction>
</comment>
<evidence type="ECO:0000256" key="3">
    <source>
        <dbReference type="ARBA" id="ARBA00022741"/>
    </source>
</evidence>
<dbReference type="GO" id="GO:0000165">
    <property type="term" value="P:MAPK cascade"/>
    <property type="evidence" value="ECO:0000318"/>
    <property type="project" value="GO_Central"/>
</dbReference>
<dbReference type="GO" id="GO:1902531">
    <property type="term" value="P:regulation of intracellular signal transduction"/>
    <property type="evidence" value="ECO:0007669"/>
    <property type="project" value="UniProtKB-ARBA"/>
</dbReference>
<evidence type="ECO:0000256" key="11">
    <source>
        <dbReference type="PROSITE-ProRule" id="PRU10141"/>
    </source>
</evidence>
<dbReference type="InterPro" id="IPR011009">
    <property type="entry name" value="Kinase-like_dom_sf"/>
</dbReference>
<dbReference type="GO" id="GO:0005524">
    <property type="term" value="F:ATP binding"/>
    <property type="evidence" value="ECO:0007669"/>
    <property type="project" value="UniProtKB-UniRule"/>
</dbReference>
<dbReference type="PROSITE" id="PS51745">
    <property type="entry name" value="PB1"/>
    <property type="match status" value="1"/>
</dbReference>
<dbReference type="InParanoid" id="H2XJG5"/>
<dbReference type="Pfam" id="PF00564">
    <property type="entry name" value="PB1"/>
    <property type="match status" value="1"/>
</dbReference>
<dbReference type="GO" id="GO:0004674">
    <property type="term" value="F:protein serine/threonine kinase activity"/>
    <property type="evidence" value="ECO:0007669"/>
    <property type="project" value="UniProtKB-KW"/>
</dbReference>
<dbReference type="SUPFAM" id="SSF56112">
    <property type="entry name" value="Protein kinase-like (PK-like)"/>
    <property type="match status" value="1"/>
</dbReference>
<reference evidence="15" key="4">
    <citation type="submission" date="2025-09" db="UniProtKB">
        <authorList>
            <consortium name="Ensembl"/>
        </authorList>
    </citation>
    <scope>IDENTIFICATION</scope>
</reference>
<dbReference type="HOGENOM" id="CLU_000288_2_0_1"/>
<dbReference type="PROSITE" id="PS00108">
    <property type="entry name" value="PROTEIN_KINASE_ST"/>
    <property type="match status" value="1"/>
</dbReference>
<evidence type="ECO:0000256" key="12">
    <source>
        <dbReference type="RuleBase" id="RU000304"/>
    </source>
</evidence>
<dbReference type="Ensembl" id="ENSCINT00000035617.1">
    <property type="protein sequence ID" value="ENSCINP00000029797.1"/>
    <property type="gene ID" value="ENSCING00000019736.1"/>
</dbReference>
<dbReference type="PANTHER" id="PTHR48013:SF9">
    <property type="entry name" value="DUAL SPECIFICITY MITOGEN-ACTIVATED PROTEIN KINASE KINASE 5"/>
    <property type="match status" value="1"/>
</dbReference>
<dbReference type="InterPro" id="IPR000719">
    <property type="entry name" value="Prot_kinase_dom"/>
</dbReference>
<keyword evidence="4" id="KW-0418">Kinase</keyword>
<evidence type="ECO:0000313" key="15">
    <source>
        <dbReference type="Ensembl" id="ENSCINP00000029797.1"/>
    </source>
</evidence>
<proteinExistence type="inferred from homology"/>
<dbReference type="FunFam" id="1.10.510.10:FF:000296">
    <property type="entry name" value="Dual specificity mitogen-activated protein kinase kinase 5"/>
    <property type="match status" value="1"/>
</dbReference>
<dbReference type="SMART" id="SM00220">
    <property type="entry name" value="S_TKc"/>
    <property type="match status" value="1"/>
</dbReference>
<evidence type="ECO:0000256" key="2">
    <source>
        <dbReference type="ARBA" id="ARBA00022679"/>
    </source>
</evidence>
<reference evidence="16" key="1">
    <citation type="journal article" date="2002" name="Science">
        <title>The draft genome of Ciona intestinalis: insights into chordate and vertebrate origins.</title>
        <authorList>
            <person name="Dehal P."/>
            <person name="Satou Y."/>
            <person name="Campbell R.K."/>
            <person name="Chapman J."/>
            <person name="Degnan B."/>
            <person name="De Tomaso A."/>
            <person name="Davidson B."/>
            <person name="Di Gregorio A."/>
            <person name="Gelpke M."/>
            <person name="Goodstein D.M."/>
            <person name="Harafuji N."/>
            <person name="Hastings K.E."/>
            <person name="Ho I."/>
            <person name="Hotta K."/>
            <person name="Huang W."/>
            <person name="Kawashima T."/>
            <person name="Lemaire P."/>
            <person name="Martinez D."/>
            <person name="Meinertzhagen I.A."/>
            <person name="Necula S."/>
            <person name="Nonaka M."/>
            <person name="Putnam N."/>
            <person name="Rash S."/>
            <person name="Saiga H."/>
            <person name="Satake M."/>
            <person name="Terry A."/>
            <person name="Yamada L."/>
            <person name="Wang H.G."/>
            <person name="Awazu S."/>
            <person name="Azumi K."/>
            <person name="Boore J."/>
            <person name="Branno M."/>
            <person name="Chin-Bow S."/>
            <person name="DeSantis R."/>
            <person name="Doyle S."/>
            <person name="Francino P."/>
            <person name="Keys D.N."/>
            <person name="Haga S."/>
            <person name="Hayashi H."/>
            <person name="Hino K."/>
            <person name="Imai K.S."/>
            <person name="Inaba K."/>
            <person name="Kano S."/>
            <person name="Kobayashi K."/>
            <person name="Kobayashi M."/>
            <person name="Lee B.I."/>
            <person name="Makabe K.W."/>
            <person name="Manohar C."/>
            <person name="Matassi G."/>
            <person name="Medina M."/>
            <person name="Mochizuki Y."/>
            <person name="Mount S."/>
            <person name="Morishita T."/>
            <person name="Miura S."/>
            <person name="Nakayama A."/>
            <person name="Nishizaka S."/>
            <person name="Nomoto H."/>
            <person name="Ohta F."/>
            <person name="Oishi K."/>
            <person name="Rigoutsos I."/>
            <person name="Sano M."/>
            <person name="Sasaki A."/>
            <person name="Sasakura Y."/>
            <person name="Shoguchi E."/>
            <person name="Shin-i T."/>
            <person name="Spagnuolo A."/>
            <person name="Stainier D."/>
            <person name="Suzuki M.M."/>
            <person name="Tassy O."/>
            <person name="Takatori N."/>
            <person name="Tokuoka M."/>
            <person name="Yagi K."/>
            <person name="Yoshizaki F."/>
            <person name="Wada S."/>
            <person name="Zhang C."/>
            <person name="Hyatt P.D."/>
            <person name="Larimer F."/>
            <person name="Detter C."/>
            <person name="Doggett N."/>
            <person name="Glavina T."/>
            <person name="Hawkins T."/>
            <person name="Richardson P."/>
            <person name="Lucas S."/>
            <person name="Kohara Y."/>
            <person name="Levine M."/>
            <person name="Satoh N."/>
            <person name="Rokhsar D.S."/>
        </authorList>
    </citation>
    <scope>NUCLEOTIDE SEQUENCE [LARGE SCALE GENOMIC DNA]</scope>
</reference>
<dbReference type="STRING" id="7719.ENSCINP00000029797"/>
<feature type="domain" description="Protein kinase" evidence="13">
    <location>
        <begin position="174"/>
        <end position="431"/>
    </location>
</feature>
<evidence type="ECO:0000259" key="13">
    <source>
        <dbReference type="PROSITE" id="PS50011"/>
    </source>
</evidence>
<feature type="domain" description="PB1" evidence="14">
    <location>
        <begin position="16"/>
        <end position="94"/>
    </location>
</feature>
<evidence type="ECO:0000256" key="1">
    <source>
        <dbReference type="ARBA" id="ARBA00022527"/>
    </source>
</evidence>
<keyword evidence="16" id="KW-1185">Reference proteome</keyword>
<evidence type="ECO:0000256" key="9">
    <source>
        <dbReference type="ARBA" id="ARBA00049299"/>
    </source>
</evidence>
<name>H2XJG5_CIOIN</name>
<dbReference type="Gene3D" id="3.30.200.20">
    <property type="entry name" value="Phosphorylase Kinase, domain 1"/>
    <property type="match status" value="1"/>
</dbReference>
<keyword evidence="1 12" id="KW-0723">Serine/threonine-protein kinase</keyword>
<comment type="similarity">
    <text evidence="6">Belongs to the protein kinase superfamily. STE Ser/Thr protein kinase family. MAP kinase kinase subfamily.</text>
</comment>
<reference evidence="15" key="3">
    <citation type="submission" date="2025-08" db="UniProtKB">
        <authorList>
            <consortium name="Ensembl"/>
        </authorList>
    </citation>
    <scope>IDENTIFICATION</scope>
</reference>
<dbReference type="OMA" id="ANDCTQV"/>
<dbReference type="SMART" id="SM00666">
    <property type="entry name" value="PB1"/>
    <property type="match status" value="1"/>
</dbReference>
<dbReference type="Gene3D" id="1.10.510.10">
    <property type="entry name" value="Transferase(Phosphotransferase) domain 1"/>
    <property type="match status" value="1"/>
</dbReference>
<keyword evidence="5 11" id="KW-0067">ATP-binding</keyword>
<dbReference type="InterPro" id="IPR000270">
    <property type="entry name" value="PB1_dom"/>
</dbReference>
<evidence type="ECO:0000256" key="5">
    <source>
        <dbReference type="ARBA" id="ARBA00022840"/>
    </source>
</evidence>
<dbReference type="EMBL" id="EAAA01000677">
    <property type="status" value="NOT_ANNOTATED_CDS"/>
    <property type="molecule type" value="Genomic_DNA"/>
</dbReference>
<dbReference type="SUPFAM" id="SSF54277">
    <property type="entry name" value="CAD &amp; PB1 domains"/>
    <property type="match status" value="1"/>
</dbReference>
<evidence type="ECO:0000313" key="16">
    <source>
        <dbReference type="Proteomes" id="UP000008144"/>
    </source>
</evidence>
<sequence length="458" mass="50580">VVTVPRGKHFIIMEEPLIIQIYLSDDVQVDWHISSPRTVTFQDVLDAIAQVLASDDKLLATYFEYKDEDGDRITVKSDEELHAMINFHMAPTYSQGGAFVHEGNGLPHLPSLVVYPKNSKPARSRNVHDLKVAIAPTASSKILSNNSLACENDRNSPAGNTDSFEVGQIGNNTLLFLETIGNGNSGVVQRAVHRQSGTITAVKSITLDLTDEEQKRILLELKILRKCNGSPFIISFYGAYFDENRVLLCTEFMDGGSLDKHGVVPEPVLRNVASAISFGLKHLWSLRIMHRDVKPSNVLVNSSGQIKLCDFGVSTQLVDSIARTYVGTNAYMAPERVVGRDYTIYSDVWSFGLSLCELALGNFPYPQLAAKIAGSKGVVPMEIMQCIVNDDAPRLPPEHFSPDLVDFVICCLQKEADKRLLPEQLCLHHLVTTTCQLPLAHRLGVVSQWLKQALAQNG</sequence>
<feature type="binding site" evidence="11">
    <location>
        <position position="203"/>
    </location>
    <ligand>
        <name>ATP</name>
        <dbReference type="ChEBI" id="CHEBI:30616"/>
    </ligand>
</feature>